<evidence type="ECO:0000313" key="1">
    <source>
        <dbReference type="EMBL" id="RNA32322.1"/>
    </source>
</evidence>
<dbReference type="Proteomes" id="UP000276133">
    <property type="component" value="Unassembled WGS sequence"/>
</dbReference>
<reference evidence="1 2" key="1">
    <citation type="journal article" date="2018" name="Sci. Rep.">
        <title>Genomic signatures of local adaptation to the degree of environmental predictability in rotifers.</title>
        <authorList>
            <person name="Franch-Gras L."/>
            <person name="Hahn C."/>
            <person name="Garcia-Roger E.M."/>
            <person name="Carmona M.J."/>
            <person name="Serra M."/>
            <person name="Gomez A."/>
        </authorList>
    </citation>
    <scope>NUCLEOTIDE SEQUENCE [LARGE SCALE GENOMIC DNA]</scope>
    <source>
        <strain evidence="1">HYR1</strain>
    </source>
</reference>
<organism evidence="1 2">
    <name type="scientific">Brachionus plicatilis</name>
    <name type="common">Marine rotifer</name>
    <name type="synonym">Brachionus muelleri</name>
    <dbReference type="NCBI Taxonomy" id="10195"/>
    <lineage>
        <taxon>Eukaryota</taxon>
        <taxon>Metazoa</taxon>
        <taxon>Spiralia</taxon>
        <taxon>Gnathifera</taxon>
        <taxon>Rotifera</taxon>
        <taxon>Eurotatoria</taxon>
        <taxon>Monogononta</taxon>
        <taxon>Pseudotrocha</taxon>
        <taxon>Ploima</taxon>
        <taxon>Brachionidae</taxon>
        <taxon>Brachionus</taxon>
    </lineage>
</organism>
<gene>
    <name evidence="1" type="ORF">BpHYR1_012253</name>
</gene>
<protein>
    <submittedName>
        <fullName evidence="1">Uncharacterized protein</fullName>
    </submittedName>
</protein>
<proteinExistence type="predicted"/>
<keyword evidence="2" id="KW-1185">Reference proteome</keyword>
<dbReference type="AlphaFoldDB" id="A0A3M7S973"/>
<evidence type="ECO:0000313" key="2">
    <source>
        <dbReference type="Proteomes" id="UP000276133"/>
    </source>
</evidence>
<sequence length="581" mass="64242">MRSHLLQLGPLNIQNFDLGLNFVSRVNFANLSKSFTHAIQLVNLVLVYFEVFFKVLEASADQLDFLGTLSSLLLAGNFLLVLDPQGQLGRVSHNFVRVARLLQFQAALAAQLQQVQILFLNLLLSRRHTQARHSFCLTVARHLNSLDIGGRHKALSVIDLHFPPVFVVRIEQREHVALFNGHIARTLLCIVVQHDHTLSLAEHTRIGHRRSICLMSGALVRLGPQLGEHSGLVGVYVGHESVMLFEQGLGGVLVLAVVVRAHYRLFFRHPRLGLGRVRKILLGVQRLVQVLFALLGPVLQTLPLGLQADAAFFNVGGGKVRPLNHVLGGVARLANARLMTLQIGHERLMLLTQIFHSDEIASARRPHLGTNGRLFFSNPRFFVVYVAQQLLQLQRFGKLFFAMFERHEQRLEFQLGVALVQPKVKVFEAAVKRLTVGGLAQPPALLLGRLDQLVPLAHYLSDAALDFVRVVVVRAHQQLAVLAQRFDARLMRGQLGLEVGVLLLLGLQVRRVQILLGLGYLELFVSPAGELVTVALEHKVLVGLAEHGLALLAPLTHAVASLLQPALSGVHVRPIEGARGH</sequence>
<dbReference type="EMBL" id="REGN01001817">
    <property type="protein sequence ID" value="RNA32322.1"/>
    <property type="molecule type" value="Genomic_DNA"/>
</dbReference>
<comment type="caution">
    <text evidence="1">The sequence shown here is derived from an EMBL/GenBank/DDBJ whole genome shotgun (WGS) entry which is preliminary data.</text>
</comment>
<name>A0A3M7S973_BRAPC</name>
<accession>A0A3M7S973</accession>